<gene>
    <name evidence="6" type="ORF">RRG08_018701</name>
</gene>
<feature type="compositionally biased region" description="Basic and acidic residues" evidence="4">
    <location>
        <begin position="32"/>
        <end position="43"/>
    </location>
</feature>
<keyword evidence="7" id="KW-1185">Reference proteome</keyword>
<evidence type="ECO:0000313" key="7">
    <source>
        <dbReference type="Proteomes" id="UP001283361"/>
    </source>
</evidence>
<dbReference type="Pfam" id="PF00018">
    <property type="entry name" value="SH3_1"/>
    <property type="match status" value="3"/>
</dbReference>
<dbReference type="InterPro" id="IPR001452">
    <property type="entry name" value="SH3_domain"/>
</dbReference>
<dbReference type="Proteomes" id="UP001283361">
    <property type="component" value="Unassembled WGS sequence"/>
</dbReference>
<evidence type="ECO:0000259" key="5">
    <source>
        <dbReference type="PROSITE" id="PS50002"/>
    </source>
</evidence>
<feature type="compositionally biased region" description="Polar residues" evidence="4">
    <location>
        <begin position="317"/>
        <end position="335"/>
    </location>
</feature>
<dbReference type="CDD" id="cd11856">
    <property type="entry name" value="SH3_p47phox_like"/>
    <property type="match status" value="2"/>
</dbReference>
<dbReference type="Pfam" id="PF07653">
    <property type="entry name" value="SH3_2"/>
    <property type="match status" value="1"/>
</dbReference>
<accession>A0AAE0YFL3</accession>
<feature type="compositionally biased region" description="Polar residues" evidence="4">
    <location>
        <begin position="625"/>
        <end position="634"/>
    </location>
</feature>
<comment type="caution">
    <text evidence="6">The sequence shown here is derived from an EMBL/GenBank/DDBJ whole genome shotgun (WGS) entry which is preliminary data.</text>
</comment>
<feature type="compositionally biased region" description="Basic and acidic residues" evidence="4">
    <location>
        <begin position="500"/>
        <end position="512"/>
    </location>
</feature>
<feature type="compositionally biased region" description="Basic residues" evidence="4">
    <location>
        <begin position="11"/>
        <end position="20"/>
    </location>
</feature>
<dbReference type="EMBL" id="JAWDGP010006277">
    <property type="protein sequence ID" value="KAK3744072.1"/>
    <property type="molecule type" value="Genomic_DNA"/>
</dbReference>
<feature type="region of interest" description="Disordered" evidence="4">
    <location>
        <begin position="1"/>
        <end position="43"/>
    </location>
</feature>
<dbReference type="SUPFAM" id="SSF50044">
    <property type="entry name" value="SH3-domain"/>
    <property type="match status" value="4"/>
</dbReference>
<feature type="compositionally biased region" description="Polar residues" evidence="4">
    <location>
        <begin position="571"/>
        <end position="587"/>
    </location>
</feature>
<feature type="domain" description="SH3" evidence="5">
    <location>
        <begin position="45"/>
        <end position="104"/>
    </location>
</feature>
<feature type="compositionally biased region" description="Polar residues" evidence="4">
    <location>
        <begin position="219"/>
        <end position="228"/>
    </location>
</feature>
<sequence>MEALTVLRRNFSSKKLKRSRSFSSRNPSKSKSSKEKKAQEISKPKQLDRYVAVAKYDAQAPGEMVLYPGLRVDVLEKSDSGWWFVNSEDEQGWVPSTYLEPENGESVGFVSAAIAEPGQEENFICIEKFEGASSDEVSLEKGAVVQVLQKNMDGWWLVRYMGREAYAPGTYLKKATNMQAHALMEKSRLSGVQIISSLQDVSTLLSQEKKKDSPPATPQNPVKNNGTASALVKTKSLERGGSLIPPPRQNSVTRAEVPISVAKPSVYMTIEDFEDTVGDGLSFKTGQKAYVKEKTPTGWWFVEINGQEGWVPASYLESTQNEPDSSSQARASIVSQEDEFSDEDWYAEPDMSDEVKPVKPGENSRGYMEMAKRPLPPIPPDEELSPQQPVRVSDSPRMAHRPLPAAPGPALPKTIPVIPTPKKQIPDEPKESVGTQDAVPKATLPVVGGNNQDLATMLRAKFAARSGAATDSGNSSEEESTKPSKHTPVKPNVQPVVPKKPFEIKKNIEEPSRGFASAPEQGKGFSKPPPPVKTKPMKPPALPSKPGVNSVKPTVAGSKPGFLAVQLKPVNKQSSAETSNSADSGVGSQKPKPATGKPLVPGKSKPSTQAKPVVASKPSVAAQKPGQNVSNLANNLGGKLNFGKIQVDNHEKETAVKPSVLPNKPSSQSEVSGAPVSRSYVALFDFTAENDGEISFNEGDDIEVLERQGDWSYVRIWDEEGWAPTDFLEKV</sequence>
<dbReference type="PANTHER" id="PTHR15706:SF2">
    <property type="entry name" value="SH3 AND PX DOMAIN-CONTAINING PROTEIN 2A"/>
    <property type="match status" value="1"/>
</dbReference>
<dbReference type="GO" id="GO:0005737">
    <property type="term" value="C:cytoplasm"/>
    <property type="evidence" value="ECO:0007669"/>
    <property type="project" value="TreeGrafter"/>
</dbReference>
<feature type="compositionally biased region" description="Pro residues" evidence="4">
    <location>
        <begin position="527"/>
        <end position="543"/>
    </location>
</feature>
<reference evidence="6" key="1">
    <citation type="journal article" date="2023" name="G3 (Bethesda)">
        <title>A reference genome for the long-term kleptoplast-retaining sea slug Elysia crispata morphotype clarki.</title>
        <authorList>
            <person name="Eastman K.E."/>
            <person name="Pendleton A.L."/>
            <person name="Shaikh M.A."/>
            <person name="Suttiyut T."/>
            <person name="Ogas R."/>
            <person name="Tomko P."/>
            <person name="Gavelis G."/>
            <person name="Widhalm J.R."/>
            <person name="Wisecaver J.H."/>
        </authorList>
    </citation>
    <scope>NUCLEOTIDE SEQUENCE</scope>
    <source>
        <strain evidence="6">ECLA1</strain>
    </source>
</reference>
<dbReference type="SMART" id="SM00326">
    <property type="entry name" value="SH3"/>
    <property type="match status" value="4"/>
</dbReference>
<dbReference type="Gene3D" id="2.30.30.40">
    <property type="entry name" value="SH3 Domains"/>
    <property type="match status" value="4"/>
</dbReference>
<name>A0AAE0YFL3_9GAST</name>
<organism evidence="6 7">
    <name type="scientific">Elysia crispata</name>
    <name type="common">lettuce slug</name>
    <dbReference type="NCBI Taxonomy" id="231223"/>
    <lineage>
        <taxon>Eukaryota</taxon>
        <taxon>Metazoa</taxon>
        <taxon>Spiralia</taxon>
        <taxon>Lophotrochozoa</taxon>
        <taxon>Mollusca</taxon>
        <taxon>Gastropoda</taxon>
        <taxon>Heterobranchia</taxon>
        <taxon>Euthyneura</taxon>
        <taxon>Panpulmonata</taxon>
        <taxon>Sacoglossa</taxon>
        <taxon>Placobranchoidea</taxon>
        <taxon>Plakobranchidae</taxon>
        <taxon>Elysia</taxon>
    </lineage>
</organism>
<keyword evidence="2" id="KW-0677">Repeat</keyword>
<proteinExistence type="predicted"/>
<dbReference type="InterPro" id="IPR036028">
    <property type="entry name" value="SH3-like_dom_sf"/>
</dbReference>
<feature type="domain" description="SH3" evidence="5">
    <location>
        <begin position="262"/>
        <end position="321"/>
    </location>
</feature>
<dbReference type="PANTHER" id="PTHR15706">
    <property type="entry name" value="SH3 MULTIPLE DOMAIN"/>
    <property type="match status" value="1"/>
</dbReference>
<evidence type="ECO:0000256" key="4">
    <source>
        <dbReference type="SAM" id="MobiDB-lite"/>
    </source>
</evidence>
<feature type="region of interest" description="Disordered" evidence="4">
    <location>
        <begin position="205"/>
        <end position="228"/>
    </location>
</feature>
<feature type="compositionally biased region" description="Low complexity" evidence="4">
    <location>
        <begin position="411"/>
        <end position="423"/>
    </location>
</feature>
<protein>
    <recommendedName>
        <fullName evidence="5">SH3 domain-containing protein</fullName>
    </recommendedName>
</protein>
<feature type="domain" description="SH3" evidence="5">
    <location>
        <begin position="118"/>
        <end position="177"/>
    </location>
</feature>
<dbReference type="PRINTS" id="PR00452">
    <property type="entry name" value="SH3DOMAIN"/>
</dbReference>
<feature type="compositionally biased region" description="Acidic residues" evidence="4">
    <location>
        <begin position="336"/>
        <end position="352"/>
    </location>
</feature>
<dbReference type="AlphaFoldDB" id="A0AAE0YFL3"/>
<feature type="domain" description="SH3" evidence="5">
    <location>
        <begin position="675"/>
        <end position="731"/>
    </location>
</feature>
<feature type="compositionally biased region" description="Low complexity" evidence="4">
    <location>
        <begin position="21"/>
        <end position="30"/>
    </location>
</feature>
<feature type="compositionally biased region" description="Low complexity" evidence="4">
    <location>
        <begin position="489"/>
        <end position="499"/>
    </location>
</feature>
<evidence type="ECO:0000256" key="2">
    <source>
        <dbReference type="ARBA" id="ARBA00022737"/>
    </source>
</evidence>
<dbReference type="InterPro" id="IPR051228">
    <property type="entry name" value="NADPH_Oxidase/PX-Domain"/>
</dbReference>
<feature type="region of interest" description="Disordered" evidence="4">
    <location>
        <begin position="317"/>
        <end position="449"/>
    </location>
</feature>
<evidence type="ECO:0000256" key="3">
    <source>
        <dbReference type="PROSITE-ProRule" id="PRU00192"/>
    </source>
</evidence>
<evidence type="ECO:0000256" key="1">
    <source>
        <dbReference type="ARBA" id="ARBA00022443"/>
    </source>
</evidence>
<feature type="region of interest" description="Disordered" evidence="4">
    <location>
        <begin position="463"/>
        <end position="675"/>
    </location>
</feature>
<keyword evidence="1 3" id="KW-0728">SH3 domain</keyword>
<dbReference type="PROSITE" id="PS50002">
    <property type="entry name" value="SH3"/>
    <property type="match status" value="4"/>
</dbReference>
<evidence type="ECO:0000313" key="6">
    <source>
        <dbReference type="EMBL" id="KAK3744072.1"/>
    </source>
</evidence>